<organism evidence="1 2">
    <name type="scientific">Nocardioides cavernaquae</name>
    <dbReference type="NCBI Taxonomy" id="2321396"/>
    <lineage>
        <taxon>Bacteria</taxon>
        <taxon>Bacillati</taxon>
        <taxon>Actinomycetota</taxon>
        <taxon>Actinomycetes</taxon>
        <taxon>Propionibacteriales</taxon>
        <taxon>Nocardioidaceae</taxon>
        <taxon>Nocardioides</taxon>
    </lineage>
</organism>
<dbReference type="SUPFAM" id="SSF51905">
    <property type="entry name" value="FAD/NAD(P)-binding domain"/>
    <property type="match status" value="1"/>
</dbReference>
<comment type="caution">
    <text evidence="1">The sequence shown here is derived from an EMBL/GenBank/DDBJ whole genome shotgun (WGS) entry which is preliminary data.</text>
</comment>
<keyword evidence="2" id="KW-1185">Reference proteome</keyword>
<dbReference type="Proteomes" id="UP000276542">
    <property type="component" value="Unassembled WGS sequence"/>
</dbReference>
<reference evidence="2" key="1">
    <citation type="submission" date="2018-09" db="EMBL/GenBank/DDBJ databases">
        <authorList>
            <person name="Zhu H."/>
        </authorList>
    </citation>
    <scope>NUCLEOTIDE SEQUENCE [LARGE SCALE GENOMIC DNA]</scope>
    <source>
        <strain evidence="2">K1W22B-1</strain>
    </source>
</reference>
<evidence type="ECO:0000313" key="1">
    <source>
        <dbReference type="EMBL" id="RJS45962.1"/>
    </source>
</evidence>
<gene>
    <name evidence="1" type="ORF">D4739_06795</name>
</gene>
<protein>
    <submittedName>
        <fullName evidence="1">Uncharacterized protein</fullName>
    </submittedName>
</protein>
<dbReference type="InterPro" id="IPR036188">
    <property type="entry name" value="FAD/NAD-bd_sf"/>
</dbReference>
<dbReference type="EMBL" id="QYRP01000002">
    <property type="protein sequence ID" value="RJS45962.1"/>
    <property type="molecule type" value="Genomic_DNA"/>
</dbReference>
<sequence length="493" mass="53107">MTLSTVQPATNAAERLVSDEQLEAAGIPVTRVVFATIGGGLGSFAVVDRLRIAGLPAEDIAVVGAHQGPGAAFFARCSALGLDDDSRLRSESAARIDNLWGFPGYAGHEARRTRSLRPLTRLLLEGALGEGYSPTVGIVRQALDRESRRIGWRRMTSGSPAEYLFKRREGGYFAICRERGKLVAIRCDHIHLATGSPGPRVTPEVAAYRAAFPDSSRLSTAYDDNTAALDTVANRGGHVIVRGSGSAALQLLERLTKARARHGRDVHIWHVMRSWPDGSSGRDEALGFRHQALDFPRSAWSGTLRDEVASLDEAERLDTIERLGAPTVRPRRKGMDLLEAGRREGWYDAVVGEIDSITEAGNRLSTVVRLQNGKRMTVSGDHFFDATGLDPEARHHPLVADLLAFSPVSTNRLGGLRVDESWMVEGGASGDGRMFATGSTARGAHHGPIDSFLGLQQAALSVADALAEAGVGDQLTPLRSARGWFQWIGGKSL</sequence>
<evidence type="ECO:0000313" key="2">
    <source>
        <dbReference type="Proteomes" id="UP000276542"/>
    </source>
</evidence>
<name>A0A3A5H5Z3_9ACTN</name>
<proteinExistence type="predicted"/>
<dbReference type="Gene3D" id="3.50.50.60">
    <property type="entry name" value="FAD/NAD(P)-binding domain"/>
    <property type="match status" value="1"/>
</dbReference>
<dbReference type="RefSeq" id="WP_120059862.1">
    <property type="nucleotide sequence ID" value="NZ_QYRP01000002.1"/>
</dbReference>
<dbReference type="AlphaFoldDB" id="A0A3A5H5Z3"/>
<dbReference type="OrthoDB" id="7788186at2"/>
<accession>A0A3A5H5Z3</accession>